<dbReference type="OrthoDB" id="10262646at2759"/>
<organism evidence="6 7">
    <name type="scientific">Trichomalopsis sarcophagae</name>
    <dbReference type="NCBI Taxonomy" id="543379"/>
    <lineage>
        <taxon>Eukaryota</taxon>
        <taxon>Metazoa</taxon>
        <taxon>Ecdysozoa</taxon>
        <taxon>Arthropoda</taxon>
        <taxon>Hexapoda</taxon>
        <taxon>Insecta</taxon>
        <taxon>Pterygota</taxon>
        <taxon>Neoptera</taxon>
        <taxon>Endopterygota</taxon>
        <taxon>Hymenoptera</taxon>
        <taxon>Apocrita</taxon>
        <taxon>Proctotrupomorpha</taxon>
        <taxon>Chalcidoidea</taxon>
        <taxon>Pteromalidae</taxon>
        <taxon>Pteromalinae</taxon>
        <taxon>Trichomalopsis</taxon>
    </lineage>
</organism>
<keyword evidence="7" id="KW-1185">Reference proteome</keyword>
<evidence type="ECO:0000259" key="5">
    <source>
        <dbReference type="Pfam" id="PF23339"/>
    </source>
</evidence>
<evidence type="ECO:0008006" key="8">
    <source>
        <dbReference type="Google" id="ProtNLM"/>
    </source>
</evidence>
<dbReference type="PANTHER" id="PTHR20991:SF0">
    <property type="entry name" value="PROTEIN PTHB1"/>
    <property type="match status" value="1"/>
</dbReference>
<feature type="domain" description="PTHB1 platform" evidence="4">
    <location>
        <begin position="538"/>
        <end position="644"/>
    </location>
</feature>
<dbReference type="GO" id="GO:0034464">
    <property type="term" value="C:BBSome"/>
    <property type="evidence" value="ECO:0007669"/>
    <property type="project" value="InterPro"/>
</dbReference>
<dbReference type="Pfam" id="PF23337">
    <property type="entry name" value="PTHB1_pf"/>
    <property type="match status" value="1"/>
</dbReference>
<reference evidence="6 7" key="1">
    <citation type="journal article" date="2017" name="Curr. Biol.">
        <title>The Evolution of Venom by Co-option of Single-Copy Genes.</title>
        <authorList>
            <person name="Martinson E.O."/>
            <person name="Mrinalini"/>
            <person name="Kelkar Y.D."/>
            <person name="Chang C.H."/>
            <person name="Werren J.H."/>
        </authorList>
    </citation>
    <scope>NUCLEOTIDE SEQUENCE [LARGE SCALE GENOMIC DNA]</scope>
    <source>
        <strain evidence="6 7">Alberta</strain>
        <tissue evidence="6">Whole body</tissue>
    </source>
</reference>
<dbReference type="InterPro" id="IPR026511">
    <property type="entry name" value="PTHB1"/>
</dbReference>
<gene>
    <name evidence="6" type="ORF">TSAR_009649</name>
</gene>
<comment type="caution">
    <text evidence="6">The sequence shown here is derived from an EMBL/GenBank/DDBJ whole genome shotgun (WGS) entry which is preliminary data.</text>
</comment>
<proteinExistence type="predicted"/>
<sequence length="808" mass="88868">MSLFRTKEWWRTECGDSKENFDGQSLLIVQQLFGRGGDGDEQQKQSKEVIVVASHAGYLRIYAPANQWIDEANAPGAYKSTDLVVEAKLADCILDVKAGRFVSGSQETRLAILTPTKLVVYTATLTKGSTEHGDRCSLQVAYEHQLQRFPASLTIGPFGGARGRDFLCVQCLDGTLLFYEQEVYSFSRSLKARLLPEPLVYIARNDVFVTMGSGWVLECYRYQNIAEVGRKEEAEGVDVSKGIVPDWSYNIGEPILDINSVILSSFEVGIVVLGERTLYCLGDACTSIKSAKRLEYSPLCFLPYVIEPDGKLMVIVIADTSTLMIYEGTTLKWSAQLPFAPVAVARAHLQNLEGAIVILSEEGRLEVCYLGSEPSLFVAPPIHRRGFDYVAAEKELLKLRRLLKKSSSSDAQVTNAMMESELSINAIVSPELLPSPCSSRNESTEDKEARQSSMCKISVELASYTTLQEVQVFIEAAKPLVVSKDTLDLSNLCEKYTMETTVYLENESLPLASELQITATYANESGNLRVVQKTVQLPLKMLLRPCPPESTAAFSVTIKSAEPVLNFSQIFPEFIGEYSSRQVTNSLGLLHAQAAQVVTIASGLMLNRYRVQAADGTALPLVIHQLISRLRDKAPAAADQLSCNIAQQHLQLVQTKLDAHFAARIKIRAASERERTAHSLQCSLRLLLLLLQLSVSEDKCAMLQSAIGFKPQLRDEVDWEEVTDMALIGLTRALSNKPQQQQRDIGGADATATRQHTSWNRFESVRDLAKLKKRLAHALEKLSASGSGAGIKESPAEEQAAAADAATG</sequence>
<feature type="region of interest" description="Disordered" evidence="1">
    <location>
        <begin position="784"/>
        <end position="808"/>
    </location>
</feature>
<protein>
    <recommendedName>
        <fullName evidence="8">Protein PTHB1</fullName>
    </recommendedName>
</protein>
<dbReference type="Pfam" id="PF23339">
    <property type="entry name" value="PTHB1_CtH"/>
    <property type="match status" value="1"/>
</dbReference>
<evidence type="ECO:0000313" key="6">
    <source>
        <dbReference type="EMBL" id="OXU18994.1"/>
    </source>
</evidence>
<dbReference type="InterPro" id="IPR055364">
    <property type="entry name" value="PTHB1_CtH_dom"/>
</dbReference>
<dbReference type="InterPro" id="IPR028073">
    <property type="entry name" value="PHTB1_N_dom"/>
</dbReference>
<dbReference type="Proteomes" id="UP000215335">
    <property type="component" value="Unassembled WGS sequence"/>
</dbReference>
<dbReference type="Pfam" id="PF14727">
    <property type="entry name" value="PHTB1_N"/>
    <property type="match status" value="1"/>
</dbReference>
<name>A0A232EKV6_9HYME</name>
<evidence type="ECO:0000259" key="3">
    <source>
        <dbReference type="Pfam" id="PF14728"/>
    </source>
</evidence>
<dbReference type="PANTHER" id="PTHR20991">
    <property type="entry name" value="PARATHYROID HORMONE-RESPONSIVE B1 GENE"/>
    <property type="match status" value="1"/>
</dbReference>
<dbReference type="EMBL" id="NNAY01003695">
    <property type="protein sequence ID" value="OXU18994.1"/>
    <property type="molecule type" value="Genomic_DNA"/>
</dbReference>
<dbReference type="GO" id="GO:0016020">
    <property type="term" value="C:membrane"/>
    <property type="evidence" value="ECO:0007669"/>
    <property type="project" value="TreeGrafter"/>
</dbReference>
<accession>A0A232EKV6</accession>
<dbReference type="InterPro" id="IPR028074">
    <property type="entry name" value="PHTB1_GAE_dom"/>
</dbReference>
<feature type="domain" description="PTHB1 GAE" evidence="3">
    <location>
        <begin position="451"/>
        <end position="535"/>
    </location>
</feature>
<feature type="compositionally biased region" description="Low complexity" evidence="1">
    <location>
        <begin position="797"/>
        <end position="808"/>
    </location>
</feature>
<evidence type="ECO:0000313" key="7">
    <source>
        <dbReference type="Proteomes" id="UP000215335"/>
    </source>
</evidence>
<dbReference type="InterPro" id="IPR055362">
    <property type="entry name" value="PTHB1_pf_dom"/>
</dbReference>
<dbReference type="Pfam" id="PF14728">
    <property type="entry name" value="PTHB1_GAE"/>
    <property type="match status" value="1"/>
</dbReference>
<dbReference type="STRING" id="543379.A0A232EKV6"/>
<dbReference type="GO" id="GO:0060271">
    <property type="term" value="P:cilium assembly"/>
    <property type="evidence" value="ECO:0007669"/>
    <property type="project" value="TreeGrafter"/>
</dbReference>
<evidence type="ECO:0000259" key="2">
    <source>
        <dbReference type="Pfam" id="PF14727"/>
    </source>
</evidence>
<feature type="domain" description="PTHB1 N-terminal" evidence="2">
    <location>
        <begin position="1"/>
        <end position="374"/>
    </location>
</feature>
<feature type="domain" description="PTHB1 C-terminal helix bundle" evidence="5">
    <location>
        <begin position="696"/>
        <end position="782"/>
    </location>
</feature>
<dbReference type="AlphaFoldDB" id="A0A232EKV6"/>
<evidence type="ECO:0000256" key="1">
    <source>
        <dbReference type="SAM" id="MobiDB-lite"/>
    </source>
</evidence>
<evidence type="ECO:0000259" key="4">
    <source>
        <dbReference type="Pfam" id="PF23337"/>
    </source>
</evidence>